<evidence type="ECO:0008006" key="4">
    <source>
        <dbReference type="Google" id="ProtNLM"/>
    </source>
</evidence>
<dbReference type="PANTHER" id="PTHR33710">
    <property type="entry name" value="BNAC02G09200D PROTEIN"/>
    <property type="match status" value="1"/>
</dbReference>
<keyword evidence="3" id="KW-1185">Reference proteome</keyword>
<dbReference type="Gene3D" id="3.60.10.10">
    <property type="entry name" value="Endonuclease/exonuclease/phosphatase"/>
    <property type="match status" value="1"/>
</dbReference>
<feature type="region of interest" description="Disordered" evidence="1">
    <location>
        <begin position="208"/>
        <end position="227"/>
    </location>
</feature>
<dbReference type="EMBL" id="JABTTQ020000006">
    <property type="protein sequence ID" value="KAK6152706.1"/>
    <property type="molecule type" value="Genomic_DNA"/>
</dbReference>
<dbReference type="SUPFAM" id="SSF56219">
    <property type="entry name" value="DNase I-like"/>
    <property type="match status" value="1"/>
</dbReference>
<dbReference type="Proteomes" id="UP001318860">
    <property type="component" value="Unassembled WGS sequence"/>
</dbReference>
<reference evidence="2 3" key="1">
    <citation type="journal article" date="2021" name="Comput. Struct. Biotechnol. J.">
        <title>De novo genome assembly of the potent medicinal plant Rehmannia glutinosa using nanopore technology.</title>
        <authorList>
            <person name="Ma L."/>
            <person name="Dong C."/>
            <person name="Song C."/>
            <person name="Wang X."/>
            <person name="Zheng X."/>
            <person name="Niu Y."/>
            <person name="Chen S."/>
            <person name="Feng W."/>
        </authorList>
    </citation>
    <scope>NUCLEOTIDE SEQUENCE [LARGE SCALE GENOMIC DNA]</scope>
    <source>
        <strain evidence="2">DH-2019</strain>
    </source>
</reference>
<sequence length="227" mass="26627">MRACNCAHWRTVLGFDGMFIVDCEGKKGGLIFLWKGARRVSIKSYSPGHIDSIIQEDETVWRFTGFYGNPDPNKRNESWNLLRRLASMLEIKEVPWLVGGDFNEICSRNEKFGGRLRPENQMELFRNAIEECELREIYGVGEFFTWVNRRSGSDIIFEKLDRFFSTFNWRILYPTANSFTLEYFSSDHRAVEIIWQGWKNNVRQRNGAKQQTSFASRSFGRRNDFSG</sequence>
<gene>
    <name evidence="2" type="ORF">DH2020_012345</name>
</gene>
<evidence type="ECO:0000313" key="3">
    <source>
        <dbReference type="Proteomes" id="UP001318860"/>
    </source>
</evidence>
<comment type="caution">
    <text evidence="2">The sequence shown here is derived from an EMBL/GenBank/DDBJ whole genome shotgun (WGS) entry which is preliminary data.</text>
</comment>
<dbReference type="PANTHER" id="PTHR33710:SF62">
    <property type="entry name" value="DUF4283 DOMAIN PROTEIN"/>
    <property type="match status" value="1"/>
</dbReference>
<accession>A0ABR0WZH1</accession>
<name>A0ABR0WZH1_REHGL</name>
<dbReference type="InterPro" id="IPR036691">
    <property type="entry name" value="Endo/exonu/phosph_ase_sf"/>
</dbReference>
<protein>
    <recommendedName>
        <fullName evidence="4">Endonuclease/exonuclease/phosphatase domain-containing protein</fullName>
    </recommendedName>
</protein>
<proteinExistence type="predicted"/>
<evidence type="ECO:0000256" key="1">
    <source>
        <dbReference type="SAM" id="MobiDB-lite"/>
    </source>
</evidence>
<evidence type="ECO:0000313" key="2">
    <source>
        <dbReference type="EMBL" id="KAK6152706.1"/>
    </source>
</evidence>
<organism evidence="2 3">
    <name type="scientific">Rehmannia glutinosa</name>
    <name type="common">Chinese foxglove</name>
    <dbReference type="NCBI Taxonomy" id="99300"/>
    <lineage>
        <taxon>Eukaryota</taxon>
        <taxon>Viridiplantae</taxon>
        <taxon>Streptophyta</taxon>
        <taxon>Embryophyta</taxon>
        <taxon>Tracheophyta</taxon>
        <taxon>Spermatophyta</taxon>
        <taxon>Magnoliopsida</taxon>
        <taxon>eudicotyledons</taxon>
        <taxon>Gunneridae</taxon>
        <taxon>Pentapetalae</taxon>
        <taxon>asterids</taxon>
        <taxon>lamiids</taxon>
        <taxon>Lamiales</taxon>
        <taxon>Orobanchaceae</taxon>
        <taxon>Rehmannieae</taxon>
        <taxon>Rehmannia</taxon>
    </lineage>
</organism>